<dbReference type="AlphaFoldDB" id="A0A0V1IAD3"/>
<evidence type="ECO:0000313" key="4">
    <source>
        <dbReference type="Proteomes" id="UP000054805"/>
    </source>
</evidence>
<dbReference type="Proteomes" id="UP000054632">
    <property type="component" value="Unassembled WGS sequence"/>
</dbReference>
<organism evidence="2 4">
    <name type="scientific">Trichinella pseudospiralis</name>
    <name type="common">Parasitic roundworm</name>
    <dbReference type="NCBI Taxonomy" id="6337"/>
    <lineage>
        <taxon>Eukaryota</taxon>
        <taxon>Metazoa</taxon>
        <taxon>Ecdysozoa</taxon>
        <taxon>Nematoda</taxon>
        <taxon>Enoplea</taxon>
        <taxon>Dorylaimia</taxon>
        <taxon>Trichinellida</taxon>
        <taxon>Trichinellidae</taxon>
        <taxon>Trichinella</taxon>
    </lineage>
</organism>
<evidence type="ECO:0000313" key="2">
    <source>
        <dbReference type="EMBL" id="KRZ19803.1"/>
    </source>
</evidence>
<dbReference type="EMBL" id="JYDS01000265">
    <property type="protein sequence ID" value="KRZ19803.1"/>
    <property type="molecule type" value="Genomic_DNA"/>
</dbReference>
<reference evidence="3 4" key="1">
    <citation type="submission" date="2015-01" db="EMBL/GenBank/DDBJ databases">
        <title>Evolution of Trichinella species and genotypes.</title>
        <authorList>
            <person name="Korhonen P.K."/>
            <person name="Edoardo P."/>
            <person name="Giuseppe L.R."/>
            <person name="Gasser R.B."/>
        </authorList>
    </citation>
    <scope>NUCLEOTIDE SEQUENCE [LARGE SCALE GENOMIC DNA]</scope>
    <source>
        <strain evidence="1">ISS13</strain>
        <strain evidence="2">ISS588</strain>
    </source>
</reference>
<dbReference type="EMBL" id="JYDR01000182">
    <property type="protein sequence ID" value="KRY66092.1"/>
    <property type="molecule type" value="Genomic_DNA"/>
</dbReference>
<dbReference type="Proteomes" id="UP000054805">
    <property type="component" value="Unassembled WGS sequence"/>
</dbReference>
<evidence type="ECO:0000313" key="3">
    <source>
        <dbReference type="Proteomes" id="UP000054632"/>
    </source>
</evidence>
<protein>
    <submittedName>
        <fullName evidence="2">Uncharacterized protein</fullName>
    </submittedName>
</protein>
<gene>
    <name evidence="1" type="ORF">T4A_11144</name>
    <name evidence="2" type="ORF">T4B_11499</name>
</gene>
<name>A0A0V1IAD3_TRIPS</name>
<sequence>MKVSQLRKKVDVRRENLKLITTLEEESFSDNSSPDPTSRSFQLRESIELAVYKRSRPRHMVPKDLEGQ</sequence>
<proteinExistence type="predicted"/>
<accession>A0A0V1IAD3</accession>
<evidence type="ECO:0000313" key="1">
    <source>
        <dbReference type="EMBL" id="KRY66092.1"/>
    </source>
</evidence>
<comment type="caution">
    <text evidence="2">The sequence shown here is derived from an EMBL/GenBank/DDBJ whole genome shotgun (WGS) entry which is preliminary data.</text>
</comment>
<keyword evidence="4" id="KW-1185">Reference proteome</keyword>